<protein>
    <recommendedName>
        <fullName evidence="5">Phosphoserine phosphatase</fullName>
        <ecNumber evidence="4">3.1.3.3</ecNumber>
    </recommendedName>
    <alternativeName>
        <fullName evidence="11">O-phosphoserine phosphohydrolase</fullName>
    </alternativeName>
</protein>
<comment type="cofactor">
    <cofactor evidence="1">
        <name>Mg(2+)</name>
        <dbReference type="ChEBI" id="CHEBI:18420"/>
    </cofactor>
</comment>
<dbReference type="GO" id="GO:0005737">
    <property type="term" value="C:cytoplasm"/>
    <property type="evidence" value="ECO:0007669"/>
    <property type="project" value="TreeGrafter"/>
</dbReference>
<dbReference type="EC" id="3.1.3.3" evidence="4"/>
<evidence type="ECO:0000256" key="3">
    <source>
        <dbReference type="ARBA" id="ARBA00009184"/>
    </source>
</evidence>
<keyword evidence="6" id="KW-0028">Amino-acid biosynthesis</keyword>
<dbReference type="UniPathway" id="UPA00135">
    <property type="reaction ID" value="UER00198"/>
</dbReference>
<dbReference type="Pfam" id="PF12710">
    <property type="entry name" value="HAD"/>
    <property type="match status" value="1"/>
</dbReference>
<evidence type="ECO:0000256" key="11">
    <source>
        <dbReference type="ARBA" id="ARBA00031693"/>
    </source>
</evidence>
<accession>A0A2W5PWT7</accession>
<evidence type="ECO:0000313" key="16">
    <source>
        <dbReference type="Proteomes" id="UP000249185"/>
    </source>
</evidence>
<dbReference type="Gene3D" id="3.40.50.1000">
    <property type="entry name" value="HAD superfamily/HAD-like"/>
    <property type="match status" value="1"/>
</dbReference>
<comment type="catalytic activity">
    <reaction evidence="13">
        <text>O-phospho-D-serine + H2O = D-serine + phosphate</text>
        <dbReference type="Rhea" id="RHEA:24873"/>
        <dbReference type="ChEBI" id="CHEBI:15377"/>
        <dbReference type="ChEBI" id="CHEBI:35247"/>
        <dbReference type="ChEBI" id="CHEBI:43474"/>
        <dbReference type="ChEBI" id="CHEBI:58680"/>
        <dbReference type="EC" id="3.1.3.3"/>
    </reaction>
</comment>
<dbReference type="PANTHER" id="PTHR43344">
    <property type="entry name" value="PHOSPHOSERINE PHOSPHATASE"/>
    <property type="match status" value="1"/>
</dbReference>
<evidence type="ECO:0000256" key="7">
    <source>
        <dbReference type="ARBA" id="ARBA00022723"/>
    </source>
</evidence>
<sequence>MIVDAGRAAGGVLGAPRRLAASAVEVEVETAPEAGAFETAAADISIDANVVPAEGRRKRLLIADMDSTIIGVECIDELADFAGVKPMVAEITERAMRGELDFEAALRARVALLRGLPVSALEECYAARVHLNPGARALVRTMTALGADTALISGGFTFFTSRVAAAAGFAHNQANTLLAEDGALTGEVSDPILGREAKHAALLRLANGFGPEAAIAVGDGANDLDMVVAAGLGVAYKAKPALAVAADARIDHSDLTALLALQGIPESDWVRD</sequence>
<gene>
    <name evidence="15" type="primary">serB</name>
    <name evidence="15" type="ORF">DI556_12175</name>
</gene>
<dbReference type="NCBIfam" id="TIGR01488">
    <property type="entry name" value="HAD-SF-IB"/>
    <property type="match status" value="1"/>
</dbReference>
<evidence type="ECO:0000256" key="12">
    <source>
        <dbReference type="ARBA" id="ARBA00048138"/>
    </source>
</evidence>
<organism evidence="15 16">
    <name type="scientific">Rhodovulum sulfidophilum</name>
    <name type="common">Rhodobacter sulfidophilus</name>
    <dbReference type="NCBI Taxonomy" id="35806"/>
    <lineage>
        <taxon>Bacteria</taxon>
        <taxon>Pseudomonadati</taxon>
        <taxon>Pseudomonadota</taxon>
        <taxon>Alphaproteobacteria</taxon>
        <taxon>Rhodobacterales</taxon>
        <taxon>Paracoccaceae</taxon>
        <taxon>Rhodovulum</taxon>
    </lineage>
</organism>
<evidence type="ECO:0000256" key="6">
    <source>
        <dbReference type="ARBA" id="ARBA00022605"/>
    </source>
</evidence>
<dbReference type="InterPro" id="IPR023214">
    <property type="entry name" value="HAD_sf"/>
</dbReference>
<dbReference type="PANTHER" id="PTHR43344:SF2">
    <property type="entry name" value="PHOSPHOSERINE PHOSPHATASE"/>
    <property type="match status" value="1"/>
</dbReference>
<reference evidence="15 16" key="1">
    <citation type="submission" date="2017-08" db="EMBL/GenBank/DDBJ databases">
        <title>Infants hospitalized years apart are colonized by the same room-sourced microbial strains.</title>
        <authorList>
            <person name="Brooks B."/>
            <person name="Olm M.R."/>
            <person name="Firek B.A."/>
            <person name="Baker R."/>
            <person name="Thomas B.C."/>
            <person name="Morowitz M.J."/>
            <person name="Banfield J.F."/>
        </authorList>
    </citation>
    <scope>NUCLEOTIDE SEQUENCE [LARGE SCALE GENOMIC DNA]</scope>
    <source>
        <strain evidence="15">S2_005_002_R2_34</strain>
    </source>
</reference>
<evidence type="ECO:0000313" key="15">
    <source>
        <dbReference type="EMBL" id="PZQ49327.1"/>
    </source>
</evidence>
<dbReference type="GO" id="GO:0006564">
    <property type="term" value="P:L-serine biosynthetic process"/>
    <property type="evidence" value="ECO:0007669"/>
    <property type="project" value="UniProtKB-KW"/>
</dbReference>
<dbReference type="AlphaFoldDB" id="A0A2W5PWT7"/>
<dbReference type="NCBIfam" id="TIGR00338">
    <property type="entry name" value="serB"/>
    <property type="match status" value="1"/>
</dbReference>
<keyword evidence="7" id="KW-0479">Metal-binding</keyword>
<evidence type="ECO:0000256" key="4">
    <source>
        <dbReference type="ARBA" id="ARBA00012640"/>
    </source>
</evidence>
<evidence type="ECO:0000256" key="8">
    <source>
        <dbReference type="ARBA" id="ARBA00022801"/>
    </source>
</evidence>
<proteinExistence type="inferred from homology"/>
<evidence type="ECO:0000256" key="10">
    <source>
        <dbReference type="ARBA" id="ARBA00023299"/>
    </source>
</evidence>
<evidence type="ECO:0000256" key="1">
    <source>
        <dbReference type="ARBA" id="ARBA00001946"/>
    </source>
</evidence>
<dbReference type="GO" id="GO:0000287">
    <property type="term" value="F:magnesium ion binding"/>
    <property type="evidence" value="ECO:0007669"/>
    <property type="project" value="TreeGrafter"/>
</dbReference>
<comment type="caution">
    <text evidence="15">The sequence shown here is derived from an EMBL/GenBank/DDBJ whole genome shotgun (WGS) entry which is preliminary data.</text>
</comment>
<dbReference type="Proteomes" id="UP000249185">
    <property type="component" value="Unassembled WGS sequence"/>
</dbReference>
<comment type="catalytic activity">
    <reaction evidence="12">
        <text>O-phospho-L-serine + H2O = L-serine + phosphate</text>
        <dbReference type="Rhea" id="RHEA:21208"/>
        <dbReference type="ChEBI" id="CHEBI:15377"/>
        <dbReference type="ChEBI" id="CHEBI:33384"/>
        <dbReference type="ChEBI" id="CHEBI:43474"/>
        <dbReference type="ChEBI" id="CHEBI:57524"/>
        <dbReference type="EC" id="3.1.3.3"/>
    </reaction>
</comment>
<dbReference type="SFLD" id="SFLDG01136">
    <property type="entry name" value="C1.6:_Phosphoserine_Phosphatas"/>
    <property type="match status" value="1"/>
</dbReference>
<dbReference type="InterPro" id="IPR004469">
    <property type="entry name" value="PSP"/>
</dbReference>
<name>A0A2W5PWT7_RHOSU</name>
<evidence type="ECO:0000256" key="13">
    <source>
        <dbReference type="ARBA" id="ARBA00048523"/>
    </source>
</evidence>
<evidence type="ECO:0000256" key="5">
    <source>
        <dbReference type="ARBA" id="ARBA00015196"/>
    </source>
</evidence>
<comment type="similarity">
    <text evidence="3">Belongs to the HAD-like hydrolase superfamily. SerB family.</text>
</comment>
<dbReference type="InterPro" id="IPR050582">
    <property type="entry name" value="HAD-like_SerB"/>
</dbReference>
<dbReference type="SUPFAM" id="SSF56784">
    <property type="entry name" value="HAD-like"/>
    <property type="match status" value="1"/>
</dbReference>
<keyword evidence="10" id="KW-0718">Serine biosynthesis</keyword>
<evidence type="ECO:0000256" key="9">
    <source>
        <dbReference type="ARBA" id="ARBA00022842"/>
    </source>
</evidence>
<feature type="active site" description="Proton donor" evidence="14">
    <location>
        <position position="66"/>
    </location>
</feature>
<dbReference type="SFLD" id="SFLDS00003">
    <property type="entry name" value="Haloacid_Dehalogenase"/>
    <property type="match status" value="1"/>
</dbReference>
<dbReference type="GO" id="GO:0036424">
    <property type="term" value="F:L-phosphoserine phosphatase activity"/>
    <property type="evidence" value="ECO:0007669"/>
    <property type="project" value="InterPro"/>
</dbReference>
<evidence type="ECO:0000256" key="14">
    <source>
        <dbReference type="PIRSR" id="PIRSR604469-1"/>
    </source>
</evidence>
<evidence type="ECO:0000256" key="2">
    <source>
        <dbReference type="ARBA" id="ARBA00005135"/>
    </source>
</evidence>
<dbReference type="InterPro" id="IPR036412">
    <property type="entry name" value="HAD-like_sf"/>
</dbReference>
<feature type="active site" description="Nucleophile" evidence="14">
    <location>
        <position position="64"/>
    </location>
</feature>
<keyword evidence="8" id="KW-0378">Hydrolase</keyword>
<keyword evidence="9" id="KW-0460">Magnesium</keyword>
<dbReference type="SFLD" id="SFLDF00029">
    <property type="entry name" value="phosphoserine_phosphatase"/>
    <property type="match status" value="1"/>
</dbReference>
<dbReference type="EMBL" id="QFPW01000008">
    <property type="protein sequence ID" value="PZQ49327.1"/>
    <property type="molecule type" value="Genomic_DNA"/>
</dbReference>
<comment type="pathway">
    <text evidence="2">Amino-acid biosynthesis; L-serine biosynthesis; L-serine from 3-phospho-D-glycerate: step 3/3.</text>
</comment>
<dbReference type="SFLD" id="SFLDG01137">
    <property type="entry name" value="C1.6.1:_Phosphoserine_Phosphat"/>
    <property type="match status" value="1"/>
</dbReference>